<dbReference type="OrthoDB" id="1451960at2"/>
<reference evidence="2" key="2">
    <citation type="journal article" date="2011" name="Stand. Genomic Sci.">
        <title>Complete genome sequence of Weeksella virosa type strain (9751T).</title>
        <authorList>
            <person name="Lang E."/>
            <person name="Teshima H."/>
            <person name="Lucas S."/>
            <person name="Lapidus A."/>
            <person name="Hammon N."/>
            <person name="Deshpande S."/>
            <person name="Nolan M."/>
            <person name="Cheng J."/>
            <person name="Pitluck S."/>
            <person name="Liolios K."/>
            <person name="Pagani I."/>
            <person name="Mikhailova N."/>
            <person name="Ivanova N."/>
            <person name="Mavromatis K."/>
            <person name="Pati A."/>
            <person name="Tapia R."/>
            <person name="Han C."/>
            <person name="Goodwin L."/>
            <person name="Chen A."/>
            <person name="Palaniappan K."/>
            <person name="Land M."/>
            <person name="Hauser L."/>
            <person name="Chang Y."/>
            <person name="Jeffries C."/>
            <person name="Brambilla E."/>
            <person name="Kopitz M."/>
            <person name="Rohde M."/>
            <person name="Goker M."/>
            <person name="Tindall B."/>
            <person name="Detter J."/>
            <person name="Woyke T."/>
            <person name="Bristow J."/>
            <person name="Eisen J."/>
            <person name="Markowitz V."/>
            <person name="Hugenholtz P."/>
            <person name="Klenk H."/>
            <person name="Kyrpides N."/>
        </authorList>
    </citation>
    <scope>NUCLEOTIDE SEQUENCE [LARGE SCALE GENOMIC DNA]</scope>
    <source>
        <strain evidence="2">ATCC 43766 / DSM 16922 / JCM 21250 / NBRC 16016 / NCTC 11634 / CL345/78</strain>
    </source>
</reference>
<evidence type="ECO:0000313" key="1">
    <source>
        <dbReference type="EMBL" id="ADX66964.1"/>
    </source>
</evidence>
<dbReference type="HOGENOM" id="CLU_621035_0_0_10"/>
<proteinExistence type="predicted"/>
<dbReference type="EMBL" id="CP002455">
    <property type="protein sequence ID" value="ADX66964.1"/>
    <property type="molecule type" value="Genomic_DNA"/>
</dbReference>
<dbReference type="RefSeq" id="WP_013597356.1">
    <property type="nucleotide sequence ID" value="NC_015144.1"/>
</dbReference>
<sequence length="441" mass="48951">MKKFHINVQRWIRNWSRTTAIRHEFTEAVVAASQRNTTIQQSDYRNDNGRRKLTVKYFPPICELEFDCSTTICDSGTSIKPTSRDFDIKQCSRSPVFSISVRDVRDLDGIDPNSMFMELFSNALAAARKTLNMQLLAYFIANIGRFPDGSTSKVVSLFDVEKKTIDPFGNVVIATTFSDANLSEPIVVGGSHVQFVRSLLPVSGTNNDGINTGGLPYSNYYYDKAVNEAFGGGEHLIAFDPQVLKFVSYSENTGRWTTDLKGLSVTDIEGLFSQGINDNVYFGSIIDPVTGIMWDLDVVHKPCTNGDKYGEWRFQFGLYWDVFFMPDRVCNDEAVNGVFHFTGCQMNPTVCPEATPAEPIAKKKYEWTPSDIVPGYIKNVTIGNQSYTVEANVANVTELVAELNALGGYQFEASGDKVVYVGYSAPSISVNDADAVTFTEA</sequence>
<dbReference type="Proteomes" id="UP000008641">
    <property type="component" value="Chromosome"/>
</dbReference>
<organism evidence="1 2">
    <name type="scientific">Weeksella virosa (strain ATCC 43766 / DSM 16922 / JCM 21250 / CCUG 30538 / CDC 9751 / IAM 14551 / NBRC 16016 / NCTC 11634 / CL345/78)</name>
    <dbReference type="NCBI Taxonomy" id="865938"/>
    <lineage>
        <taxon>Bacteria</taxon>
        <taxon>Pseudomonadati</taxon>
        <taxon>Bacteroidota</taxon>
        <taxon>Flavobacteriia</taxon>
        <taxon>Flavobacteriales</taxon>
        <taxon>Weeksellaceae</taxon>
        <taxon>Weeksella</taxon>
    </lineage>
</organism>
<accession>F0NXQ7</accession>
<dbReference type="KEGG" id="wvi:Weevi_0242"/>
<protein>
    <submittedName>
        <fullName evidence="1">Uncharacterized protein</fullName>
    </submittedName>
</protein>
<dbReference type="AlphaFoldDB" id="F0NXQ7"/>
<keyword evidence="2" id="KW-1185">Reference proteome</keyword>
<gene>
    <name evidence="1" type="ordered locus">Weevi_0242</name>
</gene>
<name>F0NXQ7_WEEVC</name>
<reference evidence="1 2" key="1">
    <citation type="journal article" date="2011" name="Stand. Genomic Sci.">
        <title>Complete genome sequence of Weeksella virosa type strain (9751).</title>
        <authorList>
            <person name="Lang E."/>
            <person name="Teshima H."/>
            <person name="Lucas S."/>
            <person name="Lapidus A."/>
            <person name="Hammon N."/>
            <person name="Deshpande S."/>
            <person name="Nolan M."/>
            <person name="Cheng J.F."/>
            <person name="Pitluck S."/>
            <person name="Liolios K."/>
            <person name="Pagani I."/>
            <person name="Mikhailova N."/>
            <person name="Ivanova N."/>
            <person name="Mavromatis K."/>
            <person name="Pati A."/>
            <person name="Tapia R."/>
            <person name="Han C."/>
            <person name="Goodwin L."/>
            <person name="Chen A."/>
            <person name="Palaniappan K."/>
            <person name="Land M."/>
            <person name="Hauser L."/>
            <person name="Chang Y.J."/>
            <person name="Jeffries C.D."/>
            <person name="Brambilla E.M."/>
            <person name="Kopitz M."/>
            <person name="Rohde M."/>
            <person name="Goker M."/>
            <person name="Tindall B.J."/>
            <person name="Detter J.C."/>
            <person name="Woyke T."/>
            <person name="Bristow J."/>
            <person name="Eisen J.A."/>
            <person name="Markowitz V."/>
            <person name="Hugenholtz P."/>
            <person name="Klenk H.P."/>
            <person name="Kyrpides N.C."/>
        </authorList>
    </citation>
    <scope>NUCLEOTIDE SEQUENCE [LARGE SCALE GENOMIC DNA]</scope>
    <source>
        <strain evidence="2">ATCC 43766 / DSM 16922 / JCM 21250 / NBRC 16016 / NCTC 11634 / CL345/78</strain>
    </source>
</reference>
<dbReference type="STRING" id="865938.Weevi_0242"/>
<evidence type="ECO:0000313" key="2">
    <source>
        <dbReference type="Proteomes" id="UP000008641"/>
    </source>
</evidence>